<feature type="compositionally biased region" description="Polar residues" evidence="1">
    <location>
        <begin position="68"/>
        <end position="77"/>
    </location>
</feature>
<gene>
    <name evidence="4" type="ORF">CAUS1442_LOCUS1781</name>
    <name evidence="5" type="ORF">CAUS1442_LOCUS1782</name>
</gene>
<evidence type="ECO:0000256" key="3">
    <source>
        <dbReference type="SAM" id="SignalP"/>
    </source>
</evidence>
<dbReference type="EMBL" id="HBEF01002849">
    <property type="protein sequence ID" value="CAD8329684.1"/>
    <property type="molecule type" value="Transcribed_RNA"/>
</dbReference>
<evidence type="ECO:0000256" key="2">
    <source>
        <dbReference type="SAM" id="Phobius"/>
    </source>
</evidence>
<sequence length="164" mass="17936">MRPECGTFALLLTALVLPELAWGWTPSTPSNSACQWSRSVGKINTLLPTASTRVTQGRSIRHQRPRSSRSQLSNSGNDGDKEASDQSNAPQQQKSGSFLEQLNDALDTPILDANNKSDQGPIAEALKKFVRGQPEVASITFSAVVIIALIFIVRAVNYYLYFKV</sequence>
<feature type="compositionally biased region" description="Polar residues" evidence="1">
    <location>
        <begin position="85"/>
        <end position="97"/>
    </location>
</feature>
<keyword evidence="2" id="KW-0472">Membrane</keyword>
<dbReference type="EMBL" id="HBEF01002847">
    <property type="protein sequence ID" value="CAD8329683.1"/>
    <property type="molecule type" value="Transcribed_RNA"/>
</dbReference>
<keyword evidence="3" id="KW-0732">Signal</keyword>
<feature type="signal peptide" evidence="3">
    <location>
        <begin position="1"/>
        <end position="23"/>
    </location>
</feature>
<protein>
    <submittedName>
        <fullName evidence="5">Uncharacterized protein</fullName>
    </submittedName>
</protein>
<proteinExistence type="predicted"/>
<keyword evidence="2" id="KW-1133">Transmembrane helix</keyword>
<organism evidence="5">
    <name type="scientific">Craspedostauros australis</name>
    <dbReference type="NCBI Taxonomy" id="1486917"/>
    <lineage>
        <taxon>Eukaryota</taxon>
        <taxon>Sar</taxon>
        <taxon>Stramenopiles</taxon>
        <taxon>Ochrophyta</taxon>
        <taxon>Bacillariophyta</taxon>
        <taxon>Bacillariophyceae</taxon>
        <taxon>Bacillariophycidae</taxon>
        <taxon>Naviculales</taxon>
        <taxon>Naviculaceae</taxon>
        <taxon>Craspedostauros</taxon>
    </lineage>
</organism>
<evidence type="ECO:0000313" key="5">
    <source>
        <dbReference type="EMBL" id="CAD8329684.1"/>
    </source>
</evidence>
<feature type="chain" id="PRO_5036191649" evidence="3">
    <location>
        <begin position="24"/>
        <end position="164"/>
    </location>
</feature>
<feature type="region of interest" description="Disordered" evidence="1">
    <location>
        <begin position="51"/>
        <end position="97"/>
    </location>
</feature>
<feature type="transmembrane region" description="Helical" evidence="2">
    <location>
        <begin position="136"/>
        <end position="161"/>
    </location>
</feature>
<dbReference type="AlphaFoldDB" id="A0A6T6DXR0"/>
<keyword evidence="2" id="KW-0812">Transmembrane</keyword>
<reference evidence="5" key="1">
    <citation type="submission" date="2021-01" db="EMBL/GenBank/DDBJ databases">
        <authorList>
            <person name="Corre E."/>
            <person name="Pelletier E."/>
            <person name="Niang G."/>
            <person name="Scheremetjew M."/>
            <person name="Finn R."/>
            <person name="Kale V."/>
            <person name="Holt S."/>
            <person name="Cochrane G."/>
            <person name="Meng A."/>
            <person name="Brown T."/>
            <person name="Cohen L."/>
        </authorList>
    </citation>
    <scope>NUCLEOTIDE SEQUENCE</scope>
    <source>
        <strain evidence="5">CCMP3328</strain>
    </source>
</reference>
<accession>A0A6T6DXR0</accession>
<evidence type="ECO:0000313" key="4">
    <source>
        <dbReference type="EMBL" id="CAD8329683.1"/>
    </source>
</evidence>
<name>A0A6T6DXR0_9STRA</name>
<evidence type="ECO:0000256" key="1">
    <source>
        <dbReference type="SAM" id="MobiDB-lite"/>
    </source>
</evidence>